<evidence type="ECO:0000313" key="6">
    <source>
        <dbReference type="Proteomes" id="UP000242144"/>
    </source>
</evidence>
<feature type="domain" description="Aerobactin siderophore biosynthesis IucA/IucC-like C-terminal" evidence="4">
    <location>
        <begin position="414"/>
        <end position="571"/>
    </location>
</feature>
<organism evidence="5 6">
    <name type="scientific">Staphylococcus chromogenes</name>
    <name type="common">Staphylococcus hyicus subsp. chromogenes</name>
    <dbReference type="NCBI Taxonomy" id="46126"/>
    <lineage>
        <taxon>Bacteria</taxon>
        <taxon>Bacillati</taxon>
        <taxon>Bacillota</taxon>
        <taxon>Bacilli</taxon>
        <taxon>Bacillales</taxon>
        <taxon>Staphylococcaceae</taxon>
        <taxon>Staphylococcus</taxon>
    </lineage>
</organism>
<dbReference type="AlphaFoldDB" id="A0AAX0ZH06"/>
<evidence type="ECO:0000256" key="2">
    <source>
        <dbReference type="ARBA" id="ARBA00007832"/>
    </source>
</evidence>
<dbReference type="InterPro" id="IPR037455">
    <property type="entry name" value="LucA/IucC-like"/>
</dbReference>
<evidence type="ECO:0000313" key="5">
    <source>
        <dbReference type="EMBL" id="PTG28326.1"/>
    </source>
</evidence>
<dbReference type="Gene3D" id="1.10.510.40">
    <property type="match status" value="1"/>
</dbReference>
<dbReference type="PANTHER" id="PTHR34384:SF6">
    <property type="entry name" value="STAPHYLOFERRIN B SYNTHASE"/>
    <property type="match status" value="1"/>
</dbReference>
<accession>A0AAX0ZH06</accession>
<protein>
    <submittedName>
        <fullName evidence="5">Siderophore synthetase</fullName>
    </submittedName>
</protein>
<comment type="caution">
    <text evidence="5">The sequence shown here is derived from an EMBL/GenBank/DDBJ whole genome shotgun (WGS) entry which is preliminary data.</text>
</comment>
<comment type="pathway">
    <text evidence="1">Siderophore biosynthesis.</text>
</comment>
<dbReference type="Proteomes" id="UP000242144">
    <property type="component" value="Unassembled WGS sequence"/>
</dbReference>
<name>A0AAX0ZH06_STACR</name>
<proteinExistence type="inferred from homology"/>
<dbReference type="RefSeq" id="WP_105963148.1">
    <property type="nucleotide sequence ID" value="NZ_CP133244.1"/>
</dbReference>
<evidence type="ECO:0000259" key="3">
    <source>
        <dbReference type="Pfam" id="PF04183"/>
    </source>
</evidence>
<evidence type="ECO:0000259" key="4">
    <source>
        <dbReference type="Pfam" id="PF06276"/>
    </source>
</evidence>
<dbReference type="GO" id="GO:0016881">
    <property type="term" value="F:acid-amino acid ligase activity"/>
    <property type="evidence" value="ECO:0007669"/>
    <property type="project" value="UniProtKB-ARBA"/>
</dbReference>
<sequence length="587" mass="67737">MKVTDYNFADRNIQYRVILASIKESLFPNHARISFEDKWVEIQLHQHLLYVQYSTKSAFFQIHLEGPIVYQVGQNKEEINHLERLLELLTDKFNIPFDARLIEELQHSRLGLSLTYEQFEQRKIAMHHALKITRLPEKINFISWLSHMQGNEHTSSLAYTEGMIWEGHPSHPLTKTKLPLNEADIRDYAPEFMKTVFLKIVLVHRSYLAITSMDDNDRFVGEHIIPEYNSRLKQFLEPLGCELSDYRVILVHPWQYEHVITEQFTIAIKNLNVIPTPYSIPSTPTLSFRTMALDHKPYHIKLPVNVQATSAVRTVSPVTTVDGPKLSYQLQGLLNIYPSLQVAMEPYGMYVKEENDIARQFAMIVRQSPKTSDNNILQFVTAALTQENPVDEQVTVDSLIEFLYGTIDAKAIETFIQSYTKTLIPPLIAYIQTYGIALEAHQQNTIFQVNQQTQEFSFIVRDLGGSRIDIDTLVKEVPHIEITNESLIADNIEAVVAKFQHAVIQNQLGTLIDHFHHAHHMDEALLYKIVRECVARSIDDTLAHSNTLRDVLFGETVTVKALLNMRMHQRVKSYMEIELQNPIQKEV</sequence>
<gene>
    <name evidence="5" type="ORF">BU638_04330</name>
</gene>
<dbReference type="Pfam" id="PF04183">
    <property type="entry name" value="IucA_IucC"/>
    <property type="match status" value="1"/>
</dbReference>
<evidence type="ECO:0000256" key="1">
    <source>
        <dbReference type="ARBA" id="ARBA00004924"/>
    </source>
</evidence>
<dbReference type="Pfam" id="PF06276">
    <property type="entry name" value="FhuF"/>
    <property type="match status" value="1"/>
</dbReference>
<feature type="domain" description="Aerobactin siderophore biosynthesis IucA/IucC N-terminal" evidence="3">
    <location>
        <begin position="158"/>
        <end position="383"/>
    </location>
</feature>
<comment type="similarity">
    <text evidence="2">Belongs to the IucA/IucC family.</text>
</comment>
<dbReference type="PANTHER" id="PTHR34384">
    <property type="entry name" value="L-2,3-DIAMINOPROPANOATE--CITRATE LIGASE"/>
    <property type="match status" value="1"/>
</dbReference>
<dbReference type="GO" id="GO:0019290">
    <property type="term" value="P:siderophore biosynthetic process"/>
    <property type="evidence" value="ECO:0007669"/>
    <property type="project" value="InterPro"/>
</dbReference>
<dbReference type="InterPro" id="IPR022770">
    <property type="entry name" value="IucA/IucC-like_C"/>
</dbReference>
<dbReference type="InterPro" id="IPR007310">
    <property type="entry name" value="Aerobactin_biosyn_IucA/IucC_N"/>
</dbReference>
<dbReference type="EMBL" id="PZCM01000003">
    <property type="protein sequence ID" value="PTG28326.1"/>
    <property type="molecule type" value="Genomic_DNA"/>
</dbReference>
<reference evidence="5 6" key="1">
    <citation type="journal article" date="2016" name="Front. Microbiol.">
        <title>Comprehensive Phylogenetic Analysis of Bovine Non-aureus Staphylococci Species Based on Whole-Genome Sequencing.</title>
        <authorList>
            <person name="Naushad S."/>
            <person name="Barkema H.W."/>
            <person name="Luby C."/>
            <person name="Condas L.A."/>
            <person name="Nobrega D.B."/>
            <person name="Carson D.A."/>
            <person name="De Buck J."/>
        </authorList>
    </citation>
    <scope>NUCLEOTIDE SEQUENCE [LARGE SCALE GENOMIC DNA]</scope>
    <source>
        <strain evidence="5 6">SNUC 105</strain>
    </source>
</reference>